<dbReference type="RefSeq" id="WP_200176284.1">
    <property type="nucleotide sequence ID" value="NZ_BAABKQ010000001.1"/>
</dbReference>
<protein>
    <submittedName>
        <fullName evidence="2">Uncharacterized protein</fullName>
    </submittedName>
</protein>
<comment type="caution">
    <text evidence="2">The sequence shown here is derived from an EMBL/GenBank/DDBJ whole genome shotgun (WGS) entry which is preliminary data.</text>
</comment>
<proteinExistence type="predicted"/>
<sequence length="155" mass="15776">MSITTRATATVLASTVLAGGAATAALLGTGVAQAMPTEHDATAVITVNNNTDSTMFYDGGFARDGQWVDAPLTQINPHSSETITVEGVGGGNGVSATMSYHLSGTSMAPRGDVTLVADGYATNTGTAGTSWQQPLNVTSFVQAGYPHSSFVFTID</sequence>
<organism evidence="2 3">
    <name type="scientific">Tomitella cavernea</name>
    <dbReference type="NCBI Taxonomy" id="1387982"/>
    <lineage>
        <taxon>Bacteria</taxon>
        <taxon>Bacillati</taxon>
        <taxon>Actinomycetota</taxon>
        <taxon>Actinomycetes</taxon>
        <taxon>Mycobacteriales</taxon>
        <taxon>Tomitella</taxon>
    </lineage>
</organism>
<dbReference type="EMBL" id="BAABKQ010000001">
    <property type="protein sequence ID" value="GAA4804784.1"/>
    <property type="molecule type" value="Genomic_DNA"/>
</dbReference>
<dbReference type="Gene3D" id="2.60.270.50">
    <property type="match status" value="1"/>
</dbReference>
<feature type="chain" id="PRO_5046261966" evidence="1">
    <location>
        <begin position="35"/>
        <end position="155"/>
    </location>
</feature>
<accession>A0ABP9C476</accession>
<evidence type="ECO:0000313" key="2">
    <source>
        <dbReference type="EMBL" id="GAA4804784.1"/>
    </source>
</evidence>
<name>A0ABP9C476_9ACTN</name>
<evidence type="ECO:0000313" key="3">
    <source>
        <dbReference type="Proteomes" id="UP001500839"/>
    </source>
</evidence>
<gene>
    <name evidence="2" type="ORF">GCM10023353_04270</name>
</gene>
<reference evidence="3" key="1">
    <citation type="journal article" date="2019" name="Int. J. Syst. Evol. Microbiol.">
        <title>The Global Catalogue of Microorganisms (GCM) 10K type strain sequencing project: providing services to taxonomists for standard genome sequencing and annotation.</title>
        <authorList>
            <consortium name="The Broad Institute Genomics Platform"/>
            <consortium name="The Broad Institute Genome Sequencing Center for Infectious Disease"/>
            <person name="Wu L."/>
            <person name="Ma J."/>
        </authorList>
    </citation>
    <scope>NUCLEOTIDE SEQUENCE [LARGE SCALE GENOMIC DNA]</scope>
    <source>
        <strain evidence="3">JCM 18542</strain>
    </source>
</reference>
<keyword evidence="3" id="KW-1185">Reference proteome</keyword>
<evidence type="ECO:0000256" key="1">
    <source>
        <dbReference type="SAM" id="SignalP"/>
    </source>
</evidence>
<feature type="signal peptide" evidence="1">
    <location>
        <begin position="1"/>
        <end position="34"/>
    </location>
</feature>
<keyword evidence="1" id="KW-0732">Signal</keyword>
<dbReference type="Proteomes" id="UP001500839">
    <property type="component" value="Unassembled WGS sequence"/>
</dbReference>